<name>A0A8S5N9Y9_9CAUD</name>
<reference evidence="1" key="1">
    <citation type="journal article" date="2021" name="Proc. Natl. Acad. Sci. U.S.A.">
        <title>A Catalog of Tens of Thousands of Viruses from Human Metagenomes Reveals Hidden Associations with Chronic Diseases.</title>
        <authorList>
            <person name="Tisza M.J."/>
            <person name="Buck C.B."/>
        </authorList>
    </citation>
    <scope>NUCLEOTIDE SEQUENCE</scope>
    <source>
        <strain evidence="1">Ctx322</strain>
    </source>
</reference>
<accession>A0A8S5N9Y9</accession>
<evidence type="ECO:0000313" key="1">
    <source>
        <dbReference type="EMBL" id="DAD91510.1"/>
    </source>
</evidence>
<dbReference type="EMBL" id="BK015115">
    <property type="protein sequence ID" value="DAD91510.1"/>
    <property type="molecule type" value="Genomic_DNA"/>
</dbReference>
<proteinExistence type="predicted"/>
<protein>
    <submittedName>
        <fullName evidence="1">Uncharacterized protein</fullName>
    </submittedName>
</protein>
<organism evidence="1">
    <name type="scientific">Myoviridae sp. ctx322</name>
    <dbReference type="NCBI Taxonomy" id="2826711"/>
    <lineage>
        <taxon>Viruses</taxon>
        <taxon>Duplodnaviria</taxon>
        <taxon>Heunggongvirae</taxon>
        <taxon>Uroviricota</taxon>
        <taxon>Caudoviricetes</taxon>
    </lineage>
</organism>
<sequence length="122" mass="14142">MKTIKDALQRADQKSITTALEEILSAYQENHIDHLDIQSVRDILYANNLIIPGLVEPVSYRDRPKLLDELRANLDPEERLHLLADIIQEMGKFRTLDPGNLQDLLYDCYIFIDWADKGEYKG</sequence>